<protein>
    <recommendedName>
        <fullName evidence="2">Transposase MuDR plant domain-containing protein</fullName>
    </recommendedName>
</protein>
<feature type="non-terminal residue" evidence="3">
    <location>
        <position position="1"/>
    </location>
</feature>
<dbReference type="AlphaFoldDB" id="A0A5J9TPK3"/>
<dbReference type="Proteomes" id="UP000324897">
    <property type="component" value="Unassembled WGS sequence"/>
</dbReference>
<accession>A0A5J9TPK3</accession>
<evidence type="ECO:0000313" key="3">
    <source>
        <dbReference type="EMBL" id="TVU13312.1"/>
    </source>
</evidence>
<reference evidence="3 4" key="1">
    <citation type="journal article" date="2019" name="Sci. Rep.">
        <title>A high-quality genome of Eragrostis curvula grass provides insights into Poaceae evolution and supports new strategies to enhance forage quality.</title>
        <authorList>
            <person name="Carballo J."/>
            <person name="Santos B.A.C.M."/>
            <person name="Zappacosta D."/>
            <person name="Garbus I."/>
            <person name="Selva J.P."/>
            <person name="Gallo C.A."/>
            <person name="Diaz A."/>
            <person name="Albertini E."/>
            <person name="Caccamo M."/>
            <person name="Echenique V."/>
        </authorList>
    </citation>
    <scope>NUCLEOTIDE SEQUENCE [LARGE SCALE GENOMIC DNA]</scope>
    <source>
        <strain evidence="4">cv. Victoria</strain>
        <tissue evidence="3">Leaf</tissue>
    </source>
</reference>
<evidence type="ECO:0000259" key="2">
    <source>
        <dbReference type="Pfam" id="PF03108"/>
    </source>
</evidence>
<name>A0A5J9TPK3_9POAL</name>
<evidence type="ECO:0000256" key="1">
    <source>
        <dbReference type="SAM" id="MobiDB-lite"/>
    </source>
</evidence>
<keyword evidence="4" id="KW-1185">Reference proteome</keyword>
<feature type="compositionally biased region" description="Acidic residues" evidence="1">
    <location>
        <begin position="169"/>
        <end position="186"/>
    </location>
</feature>
<feature type="region of interest" description="Disordered" evidence="1">
    <location>
        <begin position="82"/>
        <end position="186"/>
    </location>
</feature>
<sequence length="302" mass="34715">MEQADEDRPNHSKIKLVVRVRSYFSLPDGGPKKFFEDDCVEIKNEENLLEWIDLNIEKGEVCIYAQIEDFEGPLQCSPTKHRCHPTVRSKVDTTNESPDIPLLEFANENKASTSTKERAKPMKKTKKKRRDLHDEESVGVDEEGMYSDTDSLVAPSDSSYDTDLAASSDSDDDLSDPEFDPDSEIVDVDDVDDVPEFSYDVDDPCIDVGVVFPDADQCQSVVTHWCIVNDHAYHTIKKDQDRFRADCKRAEKGCKWLFYASTSKKYLVRPRATIFRTFVITNDNHTRRDDSKRNWFCTNFNQ</sequence>
<gene>
    <name evidence="3" type="ORF">EJB05_40360</name>
</gene>
<feature type="domain" description="Transposase MuDR plant" evidence="2">
    <location>
        <begin position="207"/>
        <end position="264"/>
    </location>
</feature>
<organism evidence="3 4">
    <name type="scientific">Eragrostis curvula</name>
    <name type="common">weeping love grass</name>
    <dbReference type="NCBI Taxonomy" id="38414"/>
    <lineage>
        <taxon>Eukaryota</taxon>
        <taxon>Viridiplantae</taxon>
        <taxon>Streptophyta</taxon>
        <taxon>Embryophyta</taxon>
        <taxon>Tracheophyta</taxon>
        <taxon>Spermatophyta</taxon>
        <taxon>Magnoliopsida</taxon>
        <taxon>Liliopsida</taxon>
        <taxon>Poales</taxon>
        <taxon>Poaceae</taxon>
        <taxon>PACMAD clade</taxon>
        <taxon>Chloridoideae</taxon>
        <taxon>Eragrostideae</taxon>
        <taxon>Eragrostidinae</taxon>
        <taxon>Eragrostis</taxon>
    </lineage>
</organism>
<dbReference type="Pfam" id="PF03108">
    <property type="entry name" value="DBD_Tnp_Mut"/>
    <property type="match status" value="1"/>
</dbReference>
<dbReference type="InterPro" id="IPR004332">
    <property type="entry name" value="Transposase_MuDR"/>
</dbReference>
<comment type="caution">
    <text evidence="3">The sequence shown here is derived from an EMBL/GenBank/DDBJ whole genome shotgun (WGS) entry which is preliminary data.</text>
</comment>
<feature type="compositionally biased region" description="Basic residues" evidence="1">
    <location>
        <begin position="121"/>
        <end position="130"/>
    </location>
</feature>
<evidence type="ECO:0000313" key="4">
    <source>
        <dbReference type="Proteomes" id="UP000324897"/>
    </source>
</evidence>
<proteinExistence type="predicted"/>
<dbReference type="EMBL" id="RWGY01000034">
    <property type="protein sequence ID" value="TVU13312.1"/>
    <property type="molecule type" value="Genomic_DNA"/>
</dbReference>
<dbReference type="OrthoDB" id="10572417at2759"/>
<dbReference type="Gramene" id="TVU13312">
    <property type="protein sequence ID" value="TVU13312"/>
    <property type="gene ID" value="EJB05_40360"/>
</dbReference>
<feature type="compositionally biased region" description="Low complexity" evidence="1">
    <location>
        <begin position="156"/>
        <end position="168"/>
    </location>
</feature>